<keyword evidence="1" id="KW-0812">Transmembrane</keyword>
<name>A0A4Q7VNQ2_9BURK</name>
<reference evidence="2 3" key="1">
    <citation type="submission" date="2019-02" db="EMBL/GenBank/DDBJ databases">
        <title>Genomic Encyclopedia of Type Strains, Phase IV (KMG-IV): sequencing the most valuable type-strain genomes for metagenomic binning, comparative biology and taxonomic classification.</title>
        <authorList>
            <person name="Goeker M."/>
        </authorList>
    </citation>
    <scope>NUCLEOTIDE SEQUENCE [LARGE SCALE GENOMIC DNA]</scope>
    <source>
        <strain evidence="2 3">DSM 19570</strain>
    </source>
</reference>
<protein>
    <recommendedName>
        <fullName evidence="4">ElaB/YqjD/DUF883 family membrane-anchored ribosome-binding protein</fullName>
    </recommendedName>
</protein>
<dbReference type="AlphaFoldDB" id="A0A4Q7VNQ2"/>
<gene>
    <name evidence="2" type="ORF">EV670_2152</name>
</gene>
<evidence type="ECO:0000313" key="3">
    <source>
        <dbReference type="Proteomes" id="UP000293671"/>
    </source>
</evidence>
<dbReference type="OrthoDB" id="8907184at2"/>
<sequence length="122" mass="13127">MSMTPTNLADQATEGAERAIRSTQRVANDTLGQLADGVDSARARATPTINRVADEAEHLARRSIEVLRNGSEQLRDKALRTSDNTIAYIREEPLKSVMVAAAGGALLMALATLLSRSRGSRH</sequence>
<dbReference type="Proteomes" id="UP000293671">
    <property type="component" value="Unassembled WGS sequence"/>
</dbReference>
<dbReference type="EMBL" id="SHKP01000006">
    <property type="protein sequence ID" value="RZT97758.1"/>
    <property type="molecule type" value="Genomic_DNA"/>
</dbReference>
<evidence type="ECO:0000313" key="2">
    <source>
        <dbReference type="EMBL" id="RZT97758.1"/>
    </source>
</evidence>
<keyword evidence="1" id="KW-0472">Membrane</keyword>
<keyword evidence="3" id="KW-1185">Reference proteome</keyword>
<feature type="transmembrane region" description="Helical" evidence="1">
    <location>
        <begin position="97"/>
        <end position="114"/>
    </location>
</feature>
<dbReference type="RefSeq" id="WP_130431900.1">
    <property type="nucleotide sequence ID" value="NZ_SHKP01000006.1"/>
</dbReference>
<organism evidence="2 3">
    <name type="scientific">Rivibacter subsaxonicus</name>
    <dbReference type="NCBI Taxonomy" id="457575"/>
    <lineage>
        <taxon>Bacteria</taxon>
        <taxon>Pseudomonadati</taxon>
        <taxon>Pseudomonadota</taxon>
        <taxon>Betaproteobacteria</taxon>
        <taxon>Burkholderiales</taxon>
        <taxon>Rivibacter</taxon>
    </lineage>
</organism>
<evidence type="ECO:0008006" key="4">
    <source>
        <dbReference type="Google" id="ProtNLM"/>
    </source>
</evidence>
<accession>A0A4Q7VNQ2</accession>
<evidence type="ECO:0000256" key="1">
    <source>
        <dbReference type="SAM" id="Phobius"/>
    </source>
</evidence>
<comment type="caution">
    <text evidence="2">The sequence shown here is derived from an EMBL/GenBank/DDBJ whole genome shotgun (WGS) entry which is preliminary data.</text>
</comment>
<keyword evidence="1" id="KW-1133">Transmembrane helix</keyword>
<proteinExistence type="predicted"/>